<feature type="repeat" description="WD" evidence="3">
    <location>
        <begin position="1058"/>
        <end position="1099"/>
    </location>
</feature>
<reference evidence="5" key="1">
    <citation type="submission" date="2020-02" db="EMBL/GenBank/DDBJ databases">
        <authorList>
            <person name="Palmer J.M."/>
        </authorList>
    </citation>
    <scope>NUCLEOTIDE SEQUENCE</scope>
    <source>
        <strain evidence="5">EPUS1.4</strain>
        <tissue evidence="5">Thallus</tissue>
    </source>
</reference>
<dbReference type="OrthoDB" id="538223at2759"/>
<keyword evidence="1 3" id="KW-0853">WD repeat</keyword>
<dbReference type="InterPro" id="IPR019775">
    <property type="entry name" value="WD40_repeat_CS"/>
</dbReference>
<comment type="caution">
    <text evidence="5">The sequence shown here is derived from an EMBL/GenBank/DDBJ whole genome shotgun (WGS) entry which is preliminary data.</text>
</comment>
<organism evidence="5 6">
    <name type="scientific">Endocarpon pusillum</name>
    <dbReference type="NCBI Taxonomy" id="364733"/>
    <lineage>
        <taxon>Eukaryota</taxon>
        <taxon>Fungi</taxon>
        <taxon>Dikarya</taxon>
        <taxon>Ascomycota</taxon>
        <taxon>Pezizomycotina</taxon>
        <taxon>Eurotiomycetes</taxon>
        <taxon>Chaetothyriomycetidae</taxon>
        <taxon>Verrucariales</taxon>
        <taxon>Verrucariaceae</taxon>
        <taxon>Endocarpon</taxon>
    </lineage>
</organism>
<keyword evidence="2" id="KW-0677">Repeat</keyword>
<feature type="repeat" description="WD" evidence="3">
    <location>
        <begin position="1142"/>
        <end position="1183"/>
    </location>
</feature>
<dbReference type="PROSITE" id="PS00678">
    <property type="entry name" value="WD_REPEATS_1"/>
    <property type="match status" value="6"/>
</dbReference>
<accession>A0A8H7ARW4</accession>
<dbReference type="SMART" id="SM00320">
    <property type="entry name" value="WD40"/>
    <property type="match status" value="12"/>
</dbReference>
<dbReference type="InterPro" id="IPR007111">
    <property type="entry name" value="NACHT_NTPase"/>
</dbReference>
<dbReference type="Gene3D" id="3.40.50.300">
    <property type="entry name" value="P-loop containing nucleotide triphosphate hydrolases"/>
    <property type="match status" value="1"/>
</dbReference>
<dbReference type="InterPro" id="IPR010730">
    <property type="entry name" value="HET"/>
</dbReference>
<feature type="repeat" description="WD" evidence="3">
    <location>
        <begin position="1100"/>
        <end position="1141"/>
    </location>
</feature>
<dbReference type="Gene3D" id="2.130.10.10">
    <property type="entry name" value="YVTN repeat-like/Quinoprotein amine dehydrogenase"/>
    <property type="match status" value="6"/>
</dbReference>
<feature type="repeat" description="WD" evidence="3">
    <location>
        <begin position="889"/>
        <end position="930"/>
    </location>
</feature>
<feature type="domain" description="NACHT" evidence="4">
    <location>
        <begin position="314"/>
        <end position="535"/>
    </location>
</feature>
<dbReference type="InterPro" id="IPR015943">
    <property type="entry name" value="WD40/YVTN_repeat-like_dom_sf"/>
</dbReference>
<keyword evidence="6" id="KW-1185">Reference proteome</keyword>
<dbReference type="PROSITE" id="PS50082">
    <property type="entry name" value="WD_REPEATS_2"/>
    <property type="match status" value="9"/>
</dbReference>
<name>A0A8H7ARW4_9EURO</name>
<dbReference type="InterPro" id="IPR011044">
    <property type="entry name" value="Quino_amine_DH_bsu"/>
</dbReference>
<dbReference type="InterPro" id="IPR001680">
    <property type="entry name" value="WD40_rpt"/>
</dbReference>
<dbReference type="Pfam" id="PF06985">
    <property type="entry name" value="HET"/>
    <property type="match status" value="1"/>
</dbReference>
<feature type="repeat" description="WD" evidence="3">
    <location>
        <begin position="1226"/>
        <end position="1267"/>
    </location>
</feature>
<evidence type="ECO:0000313" key="6">
    <source>
        <dbReference type="Proteomes" id="UP000606974"/>
    </source>
</evidence>
<evidence type="ECO:0000256" key="1">
    <source>
        <dbReference type="ARBA" id="ARBA00022574"/>
    </source>
</evidence>
<sequence>MRLLEYTDEDGLALTKDFIGEDKIPPYAILSHVWEDGQEVTFTDVSDGIGKDKTGYSKIRFCKQQAGNDGLQYFWVDTCCIDKTNHVELQGAINSMFRWYQDAEKCYVYLSDVWTKKRKASDNISESTWENAFRGSRWFTRGWTLQELLAPRSVEFFSREGKKLGNKSTLERQIHEITGIDILALRGTPLSKFGIDERLSWAKNRQTTWKEDRAYSLLGLFGIYMPLIYGEGEENAFKRLRKKINRPIDSAPQQQASVRMEEKYKECIQHLRLTDPRHDKKRIEDTKGGLLEDSYQWVLENADFQRWRDECQSPFLWINGDPGKGKTMLLCGIINELKESIARTSLLSYFFCQATDPRINNAIAVLRGLMYLLVDQQPWLISHIKTKHEHAGKALFEDANAWVALCEIFTDMLQDPSLNSAYLIIDALDECVEGLPELLDLLVRTSSMTSRVKWIVSSRNWPQIKEHLEMAGQKMRLSLELNTESISKAVQAYIRHKVDQLAQRKQYDIRTRDTVFGYISSNANDTFLWVALICQNLEKIPRWKVLTKLKTFPPRLNSLYEGMMQHISDSDDATLCRRILALIAVVYEPITLLELSSLVEELEDMSEDLESVNEIIGHCGSFLTVRDGIIYLIHQSAKDFLLTEASNTIFPYGKDEVHYALSSRSLLVMSKTLRRDIYGLRSPGSRIDHILQPDPDPLAASRYSCIYWVDHLCDSKSTSRADRRDDLQDRGMIDVVIRKKFLYWLEALSLYKSMSKGAISIMKLEGLIQANADASVLHKLIKDARRFILSHQWAIENAPLQVYTSALVFSPTGSMIKALFKDEEPKWITMKPDMGDKWSTCLQSLEYHGRMGTVRSLVFSHNSTLLASTSENESINIWDLSSGKCLRTLKNGPGLITSLAFSHDSTQLASTSGDGTVKVWDMNNGNCLLTFDGCSGWVALMVMYHNLTWLVSTIQNQTLKIWDVNSVKCIQTLESCIEMFGQVAFSHNLKWLASASASGPTIKIWDISSGKCLLLLDDHDSYFSAVVFSHDIKQLASASGDGIAKIWDVNSGKCLQVFKGHGSRITALAFSHDSTRLASASYDQAVMIWGVSSGECLQIHRGHTDPVKAVAFSHDSTQLASGSDFGKIKIWDTSYSGNIQTLEDDHGPVTAVVFSHDSKQLASASEDRTVKTWDVSSGKRLQVFRGHFLWIRAVAFSHDSKQLASASEDNMAKIWDTTSGRCLYTLRGHTETVLSVAFSHDSARLASGSSDATIKIWDTSSGKCLQTLTGHSDGDHVGSVVFSHNSTRLASASYPSDWAHRRLASSSSTLKIWNASSGDCVQTLKDPGNDVYSMAFSHDSTRLASESYDQIIKIWDVNSGEHLHTNYSRPSLLKMPVDPSGQYLETNHSAISISTTSTSDMTPAVIEPQFPQYRSVAFRAYGVWVTCNSEKLLWLPPEYRPSCLNVSGKTIGIGTASGKVWLCNLGVNDP</sequence>
<evidence type="ECO:0000256" key="3">
    <source>
        <dbReference type="PROSITE-ProRule" id="PRU00221"/>
    </source>
</evidence>
<dbReference type="InterPro" id="IPR036322">
    <property type="entry name" value="WD40_repeat_dom_sf"/>
</dbReference>
<proteinExistence type="predicted"/>
<dbReference type="SUPFAM" id="SSF50978">
    <property type="entry name" value="WD40 repeat-like"/>
    <property type="match status" value="2"/>
</dbReference>
<feature type="repeat" description="WD" evidence="3">
    <location>
        <begin position="1016"/>
        <end position="1057"/>
    </location>
</feature>
<evidence type="ECO:0000259" key="4">
    <source>
        <dbReference type="PROSITE" id="PS50837"/>
    </source>
</evidence>
<dbReference type="InterPro" id="IPR050349">
    <property type="entry name" value="WD_LIS1/nudF_dynein_reg"/>
</dbReference>
<dbReference type="Pfam" id="PF00400">
    <property type="entry name" value="WD40"/>
    <property type="match status" value="11"/>
</dbReference>
<dbReference type="InterPro" id="IPR020472">
    <property type="entry name" value="WD40_PAC1"/>
</dbReference>
<feature type="repeat" description="WD" evidence="3">
    <location>
        <begin position="1324"/>
        <end position="1365"/>
    </location>
</feature>
<gene>
    <name evidence="5" type="ORF">GJ744_010620</name>
</gene>
<dbReference type="InterPro" id="IPR027417">
    <property type="entry name" value="P-loop_NTPase"/>
</dbReference>
<dbReference type="FunFam" id="3.40.50.300:FF:001638">
    <property type="entry name" value="NACHT and WD40 domain protein"/>
    <property type="match status" value="1"/>
</dbReference>
<dbReference type="CDD" id="cd00200">
    <property type="entry name" value="WD40"/>
    <property type="match status" value="2"/>
</dbReference>
<feature type="repeat" description="WD" evidence="3">
    <location>
        <begin position="847"/>
        <end position="888"/>
    </location>
</feature>
<dbReference type="EMBL" id="JAACFV010000007">
    <property type="protein sequence ID" value="KAF7513224.1"/>
    <property type="molecule type" value="Genomic_DNA"/>
</dbReference>
<dbReference type="SUPFAM" id="SSF50969">
    <property type="entry name" value="YVTN repeat-like/Quinoprotein amine dehydrogenase"/>
    <property type="match status" value="1"/>
</dbReference>
<evidence type="ECO:0000256" key="2">
    <source>
        <dbReference type="ARBA" id="ARBA00022737"/>
    </source>
</evidence>
<protein>
    <recommendedName>
        <fullName evidence="4">NACHT domain-containing protein</fullName>
    </recommendedName>
</protein>
<dbReference type="Proteomes" id="UP000606974">
    <property type="component" value="Unassembled WGS sequence"/>
</dbReference>
<dbReference type="PRINTS" id="PR00320">
    <property type="entry name" value="GPROTEINBRPT"/>
</dbReference>
<feature type="repeat" description="WD" evidence="3">
    <location>
        <begin position="1184"/>
        <end position="1225"/>
    </location>
</feature>
<evidence type="ECO:0000313" key="5">
    <source>
        <dbReference type="EMBL" id="KAF7513224.1"/>
    </source>
</evidence>
<dbReference type="PANTHER" id="PTHR44129">
    <property type="entry name" value="WD REPEAT-CONTAINING PROTEIN POP1"/>
    <property type="match status" value="1"/>
</dbReference>
<dbReference type="PROSITE" id="PS50294">
    <property type="entry name" value="WD_REPEATS_REGION"/>
    <property type="match status" value="9"/>
</dbReference>
<dbReference type="Pfam" id="PF24883">
    <property type="entry name" value="NPHP3_N"/>
    <property type="match status" value="1"/>
</dbReference>
<dbReference type="SUPFAM" id="SSF52540">
    <property type="entry name" value="P-loop containing nucleoside triphosphate hydrolases"/>
    <property type="match status" value="1"/>
</dbReference>
<dbReference type="PROSITE" id="PS50837">
    <property type="entry name" value="NACHT"/>
    <property type="match status" value="1"/>
</dbReference>
<dbReference type="InterPro" id="IPR056884">
    <property type="entry name" value="NPHP3-like_N"/>
</dbReference>